<dbReference type="InterPro" id="IPR051929">
    <property type="entry name" value="VirAsm_ModProt"/>
</dbReference>
<sequence>MLVILAELIDAMLAQARQDHPLETCGVIAGPVGSNRPMRLISMRNAAQSSEAFRFDSLEQLRLWKEMEERGEEPLVLYHSHTSSDAYPSRDDIACAAEPHAHYVIVSTDAACEQAVRSFRIFEGCVVEESIRTVDHYVPPHSIASPTPTPEKEMS</sequence>
<accession>A0A191ZWG4</accession>
<dbReference type="PANTHER" id="PTHR34858">
    <property type="entry name" value="CYSO-CYSTEINE PEPTIDASE"/>
    <property type="match status" value="1"/>
</dbReference>
<dbReference type="EMBL" id="CP016022">
    <property type="protein sequence ID" value="ANJ72423.1"/>
    <property type="molecule type" value="Genomic_DNA"/>
</dbReference>
<name>A0A191ZWG4_9RALS</name>
<dbReference type="PANTHER" id="PTHR34858:SF1">
    <property type="entry name" value="CYSO-CYSTEINE PEPTIDASE"/>
    <property type="match status" value="1"/>
</dbReference>
<dbReference type="GO" id="GO:0008235">
    <property type="term" value="F:metalloexopeptidase activity"/>
    <property type="evidence" value="ECO:0007669"/>
    <property type="project" value="TreeGrafter"/>
</dbReference>
<dbReference type="Proteomes" id="UP000078572">
    <property type="component" value="Chromosome 1"/>
</dbReference>
<dbReference type="InterPro" id="IPR037518">
    <property type="entry name" value="MPN"/>
</dbReference>
<evidence type="ECO:0000313" key="1">
    <source>
        <dbReference type="EMBL" id="ANJ72423.1"/>
    </source>
</evidence>
<organism evidence="1 2">
    <name type="scientific">Ralstonia insidiosa</name>
    <dbReference type="NCBI Taxonomy" id="190721"/>
    <lineage>
        <taxon>Bacteria</taxon>
        <taxon>Pseudomonadati</taxon>
        <taxon>Pseudomonadota</taxon>
        <taxon>Betaproteobacteria</taxon>
        <taxon>Burkholderiales</taxon>
        <taxon>Burkholderiaceae</taxon>
        <taxon>Ralstonia</taxon>
    </lineage>
</organism>
<dbReference type="SUPFAM" id="SSF102712">
    <property type="entry name" value="JAB1/MPN domain"/>
    <property type="match status" value="1"/>
</dbReference>
<dbReference type="PROSITE" id="PS50249">
    <property type="entry name" value="MPN"/>
    <property type="match status" value="1"/>
</dbReference>
<dbReference type="InterPro" id="IPR000555">
    <property type="entry name" value="JAMM/MPN+_dom"/>
</dbReference>
<protein>
    <submittedName>
        <fullName evidence="1">Peptidase</fullName>
    </submittedName>
</protein>
<dbReference type="OrthoDB" id="1494599at2"/>
<dbReference type="SMART" id="SM00232">
    <property type="entry name" value="JAB_MPN"/>
    <property type="match status" value="1"/>
</dbReference>
<dbReference type="RefSeq" id="WP_064803378.1">
    <property type="nucleotide sequence ID" value="NZ_CP016022.1"/>
</dbReference>
<dbReference type="InterPro" id="IPR028090">
    <property type="entry name" value="JAB_dom_prok"/>
</dbReference>
<dbReference type="CDD" id="cd08070">
    <property type="entry name" value="MPN_like"/>
    <property type="match status" value="1"/>
</dbReference>
<dbReference type="Pfam" id="PF14464">
    <property type="entry name" value="Prok-JAB"/>
    <property type="match status" value="1"/>
</dbReference>
<dbReference type="GO" id="GO:0008270">
    <property type="term" value="F:zinc ion binding"/>
    <property type="evidence" value="ECO:0007669"/>
    <property type="project" value="TreeGrafter"/>
</dbReference>
<keyword evidence="2" id="KW-1185">Reference proteome</keyword>
<gene>
    <name evidence="1" type="ORF">A9Y76_08040</name>
</gene>
<dbReference type="Gene3D" id="3.40.140.10">
    <property type="entry name" value="Cytidine Deaminase, domain 2"/>
    <property type="match status" value="1"/>
</dbReference>
<reference evidence="2" key="1">
    <citation type="submission" date="2016-06" db="EMBL/GenBank/DDBJ databases">
        <authorList>
            <person name="Xu Y."/>
            <person name="Nagy A."/>
            <person name="Yan X."/>
            <person name="Kim S.W."/>
            <person name="Haley B."/>
            <person name="Liu N.T."/>
            <person name="Nou X."/>
        </authorList>
    </citation>
    <scope>NUCLEOTIDE SEQUENCE [LARGE SCALE GENOMIC DNA]</scope>
    <source>
        <strain evidence="2">ATCC 49129</strain>
    </source>
</reference>
<proteinExistence type="predicted"/>
<dbReference type="AlphaFoldDB" id="A0A191ZWG4"/>
<evidence type="ECO:0000313" key="2">
    <source>
        <dbReference type="Proteomes" id="UP000078572"/>
    </source>
</evidence>
<dbReference type="GeneID" id="61525966"/>